<comment type="caution">
    <text evidence="1">The sequence shown here is derived from an EMBL/GenBank/DDBJ whole genome shotgun (WGS) entry which is preliminary data.</text>
</comment>
<proteinExistence type="predicted"/>
<accession>A0A5J4PQ34</accession>
<name>A0A5J4PQ34_9ZZZZ</name>
<evidence type="ECO:0000313" key="1">
    <source>
        <dbReference type="EMBL" id="KAA6311726.1"/>
    </source>
</evidence>
<reference evidence="1" key="1">
    <citation type="submission" date="2019-03" db="EMBL/GenBank/DDBJ databases">
        <title>Single cell metagenomics reveals metabolic interactions within the superorganism composed of flagellate Streblomastix strix and complex community of Bacteroidetes bacteria on its surface.</title>
        <authorList>
            <person name="Treitli S.C."/>
            <person name="Kolisko M."/>
            <person name="Husnik F."/>
            <person name="Keeling P."/>
            <person name="Hampl V."/>
        </authorList>
    </citation>
    <scope>NUCLEOTIDE SEQUENCE</scope>
    <source>
        <strain evidence="1">STM</strain>
    </source>
</reference>
<dbReference type="AlphaFoldDB" id="A0A5J4PQ34"/>
<protein>
    <submittedName>
        <fullName evidence="1">Uncharacterized protein</fullName>
    </submittedName>
</protein>
<dbReference type="EMBL" id="SNRY01006813">
    <property type="protein sequence ID" value="KAA6311726.1"/>
    <property type="molecule type" value="Genomic_DNA"/>
</dbReference>
<gene>
    <name evidence="1" type="ORF">EZS27_037204</name>
</gene>
<feature type="non-terminal residue" evidence="1">
    <location>
        <position position="1"/>
    </location>
</feature>
<organism evidence="1">
    <name type="scientific">termite gut metagenome</name>
    <dbReference type="NCBI Taxonomy" id="433724"/>
    <lineage>
        <taxon>unclassified sequences</taxon>
        <taxon>metagenomes</taxon>
        <taxon>organismal metagenomes</taxon>
    </lineage>
</organism>
<sequence>QGGYGIAVAHPHLCVRFYAFEKSVFFTE</sequence>